<feature type="domain" description="CHAT" evidence="4">
    <location>
        <begin position="1313"/>
        <end position="1590"/>
    </location>
</feature>
<dbReference type="Pfam" id="PF12770">
    <property type="entry name" value="CHAT"/>
    <property type="match status" value="1"/>
</dbReference>
<dbReference type="EMBL" id="MLYV02001297">
    <property type="protein sequence ID" value="PSR71016.1"/>
    <property type="molecule type" value="Genomic_DNA"/>
</dbReference>
<dbReference type="STRING" id="98765.A0A2R6NF84"/>
<reference evidence="5 6" key="1">
    <citation type="submission" date="2018-02" db="EMBL/GenBank/DDBJ databases">
        <title>Genome sequence of the basidiomycete white-rot fungus Phlebia centrifuga.</title>
        <authorList>
            <person name="Granchi Z."/>
            <person name="Peng M."/>
            <person name="de Vries R.P."/>
            <person name="Hilden K."/>
            <person name="Makela M.R."/>
            <person name="Grigoriev I."/>
            <person name="Riley R."/>
        </authorList>
    </citation>
    <scope>NUCLEOTIDE SEQUENCE [LARGE SCALE GENOMIC DNA]</scope>
    <source>
        <strain evidence="5 6">FBCC195</strain>
    </source>
</reference>
<feature type="coiled-coil region" evidence="3">
    <location>
        <begin position="491"/>
        <end position="518"/>
    </location>
</feature>
<dbReference type="InterPro" id="IPR051685">
    <property type="entry name" value="Ycf3/AcsC/BcsC/TPR_MFPF"/>
</dbReference>
<evidence type="ECO:0000259" key="4">
    <source>
        <dbReference type="Pfam" id="PF12770"/>
    </source>
</evidence>
<accession>A0A2R6NF84</accession>
<dbReference type="SUPFAM" id="SSF48452">
    <property type="entry name" value="TPR-like"/>
    <property type="match status" value="3"/>
</dbReference>
<name>A0A2R6NF84_9APHY</name>
<protein>
    <recommendedName>
        <fullName evidence="4">CHAT domain-containing protein</fullName>
    </recommendedName>
</protein>
<keyword evidence="1" id="KW-0677">Repeat</keyword>
<organism evidence="5 6">
    <name type="scientific">Hermanssonia centrifuga</name>
    <dbReference type="NCBI Taxonomy" id="98765"/>
    <lineage>
        <taxon>Eukaryota</taxon>
        <taxon>Fungi</taxon>
        <taxon>Dikarya</taxon>
        <taxon>Basidiomycota</taxon>
        <taxon>Agaricomycotina</taxon>
        <taxon>Agaricomycetes</taxon>
        <taxon>Polyporales</taxon>
        <taxon>Meruliaceae</taxon>
        <taxon>Hermanssonia</taxon>
    </lineage>
</organism>
<evidence type="ECO:0000313" key="6">
    <source>
        <dbReference type="Proteomes" id="UP000186601"/>
    </source>
</evidence>
<evidence type="ECO:0000256" key="3">
    <source>
        <dbReference type="SAM" id="Coils"/>
    </source>
</evidence>
<feature type="coiled-coil region" evidence="3">
    <location>
        <begin position="162"/>
        <end position="220"/>
    </location>
</feature>
<keyword evidence="3" id="KW-0175">Coiled coil</keyword>
<evidence type="ECO:0000256" key="2">
    <source>
        <dbReference type="ARBA" id="ARBA00022803"/>
    </source>
</evidence>
<dbReference type="Proteomes" id="UP000186601">
    <property type="component" value="Unassembled WGS sequence"/>
</dbReference>
<sequence>MTHARDTHSDIPHSIDVDEVIQYQRELVSSYQTEPDEDDTRGSLARHLSHLGYLLKRRYRKFGFIVDLEQATESYEKAVALLSKNDERRPRYLRDLAECLHRTFRAKDQVEDLNGAIDRLREAIACLSGGNASFDEDETQVARFLAILGGFLVDRYLRLSLIVDLKEASESYEKAVALLSENDERRPLYLRDLAECLHRMFRAKDKVEDLNGAIDRLREAIACLSGGNAPLDEDETQVASLLSLLGSFLVDRYLRLNLIVDLKEATKNYRKALVLLPYNDERRPLYLRDLAESLHRMFRVKDKVEDLNGAIDRLREAIACLSGGNAPLDEDETQVAELLSLLGSFLVDRYLRLSLIVDLKEATKSYRKALVLLPDNDERRPLYLRDLAECLHRTFKAKNQVEDLNGAIDRLREAIACLSGGNAPFDEDETQVARLLNLLGAFLVDRYLRFSLIVDLEEATESYEKAVVLLPDNSERRPQYLRDLAVSLHRMFEAKNQVEDLNAAIDRLREVIACLDEGEILGPLAQDLNVLGDFLILRFWEVGLIVDLEQATESYRKALALLPENDERRPRYLRALAESLHLTSDTKGQIEDLNGAIDRVREALACLSNGIAPSDKGETCISLGFLASFLDARFKCTGERADLDEAIRCRYQAMELDPTKRYSALDNLSNHFFALYLVTRDLSDLERALGFSREALECCPVDDSFSHLQIKRHMASYLEGSDRVEDWEEGLKIRRELVNLTEGKDGHHDYVIDLAQSLHSQWRRDPRQLGPFEEGMKQFRDVLQAVHGPDRIDPLDKLVTSLHNRYEQSNAPEDLEEAITYLRELTALIPDGHVGRARHLSSLAEALRSRFSLFGRVDDIEDALDAAREAVAIARSNHEHHQLVQCLSTLAGCLSHRCIGLRRSDGIEEAIIVWREVVSLSPDNWNALRSLASSILLLGEADAIEEAIILLRKSLTIIPAGHPDKIKSLSALATTALGRCLLSDSNIEYQEEALEICRENVAAHEEFGLGDDYCLAVGCLAEACWINDDHEEAVTRYEQAVAMRYATPHRRFSVTTTWAYRAMQAGHSSSLRANTKALELLDQCLTSTPTIDLQHQFLTKNPSAFASNAAACAIEQEELETAVQVLEQGRALLWSHMRGYRHSIEKLQESNPGLAEEFKGVCQQLEYITVSSRPDLPGMPPIPISTAPYASHGLHFDAKMTKNRQLLEEYERLISEIRQLDGFSNFLQATPFSTLQTAASEGPVILVNVNEHRSDAIILRATETPLLVPLPETLFAMVDTLSARLVVVDLINRDEDRKGVAHQPKKVDMGNILQLLWKSVCQPIALALQEMGHPTGSRVWWCPVGRLNALPLHAAGIYNNKGVLIEGFPDLYVSSYTPTLSSLNASRETAVKGGSEPRLLAVGQSNALPKVGEEFSKLKRLFPRDVLTIQDGEAAETDTVLSHLRDHSWVHFACHGSLDESSPFKSGFVLYDKKLSLRDIMQAKLPNAELAFLAACHSAASESTSKTPDEVLTLAAAMQFCGFRSIVGTLWTMSDSDGPVLAEKFYMHMMRNGLDKMDVRDSAEAVHLATKSMREAGVPLHRWTTFVHLGI</sequence>
<keyword evidence="6" id="KW-1185">Reference proteome</keyword>
<gene>
    <name evidence="5" type="ORF">PHLCEN_2v13120</name>
</gene>
<dbReference type="InterPro" id="IPR011990">
    <property type="entry name" value="TPR-like_helical_dom_sf"/>
</dbReference>
<proteinExistence type="predicted"/>
<dbReference type="OrthoDB" id="9991317at2759"/>
<comment type="caution">
    <text evidence="5">The sequence shown here is derived from an EMBL/GenBank/DDBJ whole genome shotgun (WGS) entry which is preliminary data.</text>
</comment>
<dbReference type="InterPro" id="IPR024983">
    <property type="entry name" value="CHAT_dom"/>
</dbReference>
<dbReference type="Gene3D" id="1.25.40.10">
    <property type="entry name" value="Tetratricopeptide repeat domain"/>
    <property type="match status" value="4"/>
</dbReference>
<dbReference type="PANTHER" id="PTHR44943">
    <property type="entry name" value="CELLULOSE SYNTHASE OPERON PROTEIN C"/>
    <property type="match status" value="1"/>
</dbReference>
<dbReference type="PANTHER" id="PTHR44943:SF4">
    <property type="entry name" value="TPR REPEAT-CONTAINING PROTEIN MJ0798"/>
    <property type="match status" value="1"/>
</dbReference>
<evidence type="ECO:0000313" key="5">
    <source>
        <dbReference type="EMBL" id="PSR71016.1"/>
    </source>
</evidence>
<keyword evidence="2" id="KW-0802">TPR repeat</keyword>
<evidence type="ECO:0000256" key="1">
    <source>
        <dbReference type="ARBA" id="ARBA00022737"/>
    </source>
</evidence>